<comment type="caution">
    <text evidence="9">The sequence shown here is derived from an EMBL/GenBank/DDBJ whole genome shotgun (WGS) entry which is preliminary data.</text>
</comment>
<dbReference type="Proteomes" id="UP001642540">
    <property type="component" value="Unassembled WGS sequence"/>
</dbReference>
<gene>
    <name evidence="9" type="ORF">ODALV1_LOCUS7407</name>
</gene>
<feature type="transmembrane region" description="Helical" evidence="8">
    <location>
        <begin position="420"/>
        <end position="443"/>
    </location>
</feature>
<accession>A0ABP1Q514</accession>
<comment type="subcellular location">
    <subcellularLocation>
        <location evidence="1">Cell membrane</location>
        <topology evidence="1">Multi-pass membrane protein</topology>
    </subcellularLocation>
</comment>
<evidence type="ECO:0000313" key="10">
    <source>
        <dbReference type="Proteomes" id="UP001642540"/>
    </source>
</evidence>
<evidence type="ECO:0000256" key="8">
    <source>
        <dbReference type="SAM" id="Phobius"/>
    </source>
</evidence>
<evidence type="ECO:0000256" key="6">
    <source>
        <dbReference type="ARBA" id="ARBA00023170"/>
    </source>
</evidence>
<keyword evidence="4 8" id="KW-1133">Transmembrane helix</keyword>
<dbReference type="InterPro" id="IPR052192">
    <property type="entry name" value="Insect_Ionotropic_Sensory_Rcpt"/>
</dbReference>
<keyword evidence="6" id="KW-0675">Receptor</keyword>
<sequence>MINIPKLNGTMIVIGGNVGMLSQKLLDTVGPARTFDIYGFSGFTQERNNTLLAIGKLVTEFAQLCNFTPVIGQLSDPSSLDQLYNDDRTAGMIIPLVMPAVVSPHFAPMVKTRASLFISCYKYFNFVYCSQSKDVVGIDLTVIIKPFDINLWLALIVCSVLITAAGSLTITKNVTRMALISFAALFSQNAVRKGNRHLLIPLWLAGCLVINNMYSGEVSSELVAPVEQDIMKTVNDLVIRKYRLVYSNSQSHYMIKMIKKMAGSHKTTSSLDIFLQSVLVLPNRSSQIEKLAFDSHVAFFAPYTSTMTYWWTLTQQIKQAYERKKEVKFKRRCYLGNELTSTFSVPEVWIFRMKNPKLSSDLAHTFTRMESAGIHDYWMKVFFQLQVAQRAQDVNVFKSKTQAKVDDLVEPLSLYTGNTLVIFVLFFICATICVVVFCMEMLVQFFQIKTGHTVGPARTFDIYGFSGFTQERDKTLLAIGKLLTEFAQLCNFTPVIGQLSDPPSLDQLYNDDKNIGMKHK</sequence>
<dbReference type="PANTHER" id="PTHR42643:SF24">
    <property type="entry name" value="IONOTROPIC RECEPTOR 60A"/>
    <property type="match status" value="1"/>
</dbReference>
<keyword evidence="3 8" id="KW-0812">Transmembrane</keyword>
<evidence type="ECO:0000256" key="7">
    <source>
        <dbReference type="ARBA" id="ARBA00023180"/>
    </source>
</evidence>
<evidence type="ECO:0000256" key="4">
    <source>
        <dbReference type="ARBA" id="ARBA00022989"/>
    </source>
</evidence>
<organism evidence="9 10">
    <name type="scientific">Orchesella dallaii</name>
    <dbReference type="NCBI Taxonomy" id="48710"/>
    <lineage>
        <taxon>Eukaryota</taxon>
        <taxon>Metazoa</taxon>
        <taxon>Ecdysozoa</taxon>
        <taxon>Arthropoda</taxon>
        <taxon>Hexapoda</taxon>
        <taxon>Collembola</taxon>
        <taxon>Entomobryomorpha</taxon>
        <taxon>Entomobryoidea</taxon>
        <taxon>Orchesellidae</taxon>
        <taxon>Orchesellinae</taxon>
        <taxon>Orchesella</taxon>
    </lineage>
</organism>
<keyword evidence="10" id="KW-1185">Reference proteome</keyword>
<keyword evidence="2" id="KW-1003">Cell membrane</keyword>
<reference evidence="9 10" key="1">
    <citation type="submission" date="2024-08" db="EMBL/GenBank/DDBJ databases">
        <authorList>
            <person name="Cucini C."/>
            <person name="Frati F."/>
        </authorList>
    </citation>
    <scope>NUCLEOTIDE SEQUENCE [LARGE SCALE GENOMIC DNA]</scope>
</reference>
<evidence type="ECO:0000256" key="3">
    <source>
        <dbReference type="ARBA" id="ARBA00022692"/>
    </source>
</evidence>
<dbReference type="EMBL" id="CAXLJM020000023">
    <property type="protein sequence ID" value="CAL8089546.1"/>
    <property type="molecule type" value="Genomic_DNA"/>
</dbReference>
<keyword evidence="5 8" id="KW-0472">Membrane</keyword>
<protein>
    <submittedName>
        <fullName evidence="9">Uncharacterized protein</fullName>
    </submittedName>
</protein>
<feature type="transmembrane region" description="Helical" evidence="8">
    <location>
        <begin position="149"/>
        <end position="168"/>
    </location>
</feature>
<proteinExistence type="predicted"/>
<evidence type="ECO:0000256" key="1">
    <source>
        <dbReference type="ARBA" id="ARBA00004651"/>
    </source>
</evidence>
<name>A0ABP1Q514_9HEXA</name>
<keyword evidence="7" id="KW-0325">Glycoprotein</keyword>
<evidence type="ECO:0000313" key="9">
    <source>
        <dbReference type="EMBL" id="CAL8089546.1"/>
    </source>
</evidence>
<dbReference type="PANTHER" id="PTHR42643">
    <property type="entry name" value="IONOTROPIC RECEPTOR 20A-RELATED"/>
    <property type="match status" value="1"/>
</dbReference>
<evidence type="ECO:0000256" key="5">
    <source>
        <dbReference type="ARBA" id="ARBA00023136"/>
    </source>
</evidence>
<evidence type="ECO:0000256" key="2">
    <source>
        <dbReference type="ARBA" id="ARBA00022475"/>
    </source>
</evidence>